<gene>
    <name evidence="1" type="ORF">HNP84_005049</name>
</gene>
<dbReference type="EMBL" id="JACHGN010000010">
    <property type="protein sequence ID" value="MBB5135313.1"/>
    <property type="molecule type" value="Genomic_DNA"/>
</dbReference>
<accession>A0A840PBL2</accession>
<dbReference type="RefSeq" id="WP_246518551.1">
    <property type="nucleotide sequence ID" value="NZ_BAABIX010000015.1"/>
</dbReference>
<reference evidence="1 2" key="1">
    <citation type="submission" date="2020-08" db="EMBL/GenBank/DDBJ databases">
        <title>Genomic Encyclopedia of Type Strains, Phase IV (KMG-IV): sequencing the most valuable type-strain genomes for metagenomic binning, comparative biology and taxonomic classification.</title>
        <authorList>
            <person name="Goeker M."/>
        </authorList>
    </citation>
    <scope>NUCLEOTIDE SEQUENCE [LARGE SCALE GENOMIC DNA]</scope>
    <source>
        <strain evidence="1 2">DSM 45615</strain>
    </source>
</reference>
<dbReference type="Gene3D" id="3.40.50.300">
    <property type="entry name" value="P-loop containing nucleotide triphosphate hydrolases"/>
    <property type="match status" value="1"/>
</dbReference>
<sequence length="682" mass="75012">MLSNLKRHLSDSRLVTVTGIGGVGKSRTALRLAHQVRMQYPDGVWFADLARLQDSGMVEHTISSALGIADQSARSGSDTLTEWVGDRNMLLIIDTCEHLIEACADLVVRLLGQSPNLRILATSRQSMQAPGEHVVPIPPLTVPGDDPNESLFTNEAVQLFAARAAAVVPDFTLDEHNIGAVAELVRRLDGIPLAIELAAVRLRALSVQQILALLTDRFSLLAGASRTALPRHQTLRAAIGWSHEICEPAERLLWARLSVFAGDFELDAARAVCSDEDNLPAEDIMELVTGLVEKSVLLMHNQNAGVRYKLIDTLREYGTEWLDKLGQTETMRMRHRDYYLQLAETGEHAWSGPRQVHWFIRMRQEHDNVRSALEYCLSDPAQKKVALRLLSSLWYMWVACGFAREGRLYLRRALDANPEPSRERCKALWVLSYLCSAQGDIEAAQKAAEECSTQAVVVGDSGAVILATKMQGTAAVLQGDLQKATALLGVAIEFNRSGPELNPGLLPAILELAYGLIAQNEPYEAEALLRDLLQTCDQRGELWLRSYAHWATSLAQRATGRVTEALASVREALRIKGHFHDVLGAMMCLEAMARIAAESGDAVRAANLLGAAETNWPLFGLPLLGSPFLSDEHEQSVKECKRLIGESGYEEQFRLGARMDLEEAIAYALDDDDLGVSPSPHA</sequence>
<dbReference type="Proteomes" id="UP000578449">
    <property type="component" value="Unassembled WGS sequence"/>
</dbReference>
<dbReference type="InterPro" id="IPR027417">
    <property type="entry name" value="P-loop_NTPase"/>
</dbReference>
<dbReference type="AlphaFoldDB" id="A0A840PBL2"/>
<dbReference type="PANTHER" id="PTHR47691">
    <property type="entry name" value="REGULATOR-RELATED"/>
    <property type="match status" value="1"/>
</dbReference>
<dbReference type="Gene3D" id="1.25.40.10">
    <property type="entry name" value="Tetratricopeptide repeat domain"/>
    <property type="match status" value="1"/>
</dbReference>
<dbReference type="InterPro" id="IPR011990">
    <property type="entry name" value="TPR-like_helical_dom_sf"/>
</dbReference>
<name>A0A840PBL2_9ACTN</name>
<protein>
    <submittedName>
        <fullName evidence="1">Putative ATPase</fullName>
    </submittedName>
</protein>
<organism evidence="1 2">
    <name type="scientific">Thermocatellispora tengchongensis</name>
    <dbReference type="NCBI Taxonomy" id="1073253"/>
    <lineage>
        <taxon>Bacteria</taxon>
        <taxon>Bacillati</taxon>
        <taxon>Actinomycetota</taxon>
        <taxon>Actinomycetes</taxon>
        <taxon>Streptosporangiales</taxon>
        <taxon>Streptosporangiaceae</taxon>
        <taxon>Thermocatellispora</taxon>
    </lineage>
</organism>
<dbReference type="SUPFAM" id="SSF52540">
    <property type="entry name" value="P-loop containing nucleoside triphosphate hydrolases"/>
    <property type="match status" value="1"/>
</dbReference>
<keyword evidence="2" id="KW-1185">Reference proteome</keyword>
<dbReference type="SUPFAM" id="SSF48452">
    <property type="entry name" value="TPR-like"/>
    <property type="match status" value="1"/>
</dbReference>
<proteinExistence type="predicted"/>
<evidence type="ECO:0000313" key="2">
    <source>
        <dbReference type="Proteomes" id="UP000578449"/>
    </source>
</evidence>
<dbReference type="PANTHER" id="PTHR47691:SF3">
    <property type="entry name" value="HTH-TYPE TRANSCRIPTIONAL REGULATOR RV0890C-RELATED"/>
    <property type="match status" value="1"/>
</dbReference>
<evidence type="ECO:0000313" key="1">
    <source>
        <dbReference type="EMBL" id="MBB5135313.1"/>
    </source>
</evidence>
<comment type="caution">
    <text evidence="1">The sequence shown here is derived from an EMBL/GenBank/DDBJ whole genome shotgun (WGS) entry which is preliminary data.</text>
</comment>